<dbReference type="Gene3D" id="1.25.40.20">
    <property type="entry name" value="Ankyrin repeat-containing domain"/>
    <property type="match status" value="1"/>
</dbReference>
<protein>
    <recommendedName>
        <fullName evidence="5">Ankyrin repeat protein</fullName>
    </recommendedName>
</protein>
<dbReference type="PANTHER" id="PTHR24153:SF8">
    <property type="entry name" value="FORKED, ISOFORM F"/>
    <property type="match status" value="1"/>
</dbReference>
<proteinExistence type="predicted"/>
<dbReference type="InterPro" id="IPR036770">
    <property type="entry name" value="Ankyrin_rpt-contain_sf"/>
</dbReference>
<dbReference type="AlphaFoldDB" id="A0ABD3QT14"/>
<evidence type="ECO:0000313" key="4">
    <source>
        <dbReference type="Proteomes" id="UP001530315"/>
    </source>
</evidence>
<sequence>MSSVGFRTGKRGYAIYSNPADFQWFARKISRLPDLEWHDDSARLRPIQPPAPIVQVPIELVPESSSLVDCLNRTPLHVAAGMRANVATIQLLTDAYPIACSVRDEDGKTPLHPACDSACELFKGDKDRGERSAATMQSSR</sequence>
<gene>
    <name evidence="3" type="ORF">ACHAW5_003364</name>
</gene>
<dbReference type="InterPro" id="IPR052420">
    <property type="entry name" value="Espin/Espin-like"/>
</dbReference>
<comment type="caution">
    <text evidence="3">The sequence shown here is derived from an EMBL/GenBank/DDBJ whole genome shotgun (WGS) entry which is preliminary data.</text>
</comment>
<organism evidence="3 4">
    <name type="scientific">Stephanodiscus triporus</name>
    <dbReference type="NCBI Taxonomy" id="2934178"/>
    <lineage>
        <taxon>Eukaryota</taxon>
        <taxon>Sar</taxon>
        <taxon>Stramenopiles</taxon>
        <taxon>Ochrophyta</taxon>
        <taxon>Bacillariophyta</taxon>
        <taxon>Coscinodiscophyceae</taxon>
        <taxon>Thalassiosirophycidae</taxon>
        <taxon>Stephanodiscales</taxon>
        <taxon>Stephanodiscaceae</taxon>
        <taxon>Stephanodiscus</taxon>
    </lineage>
</organism>
<dbReference type="Proteomes" id="UP001530315">
    <property type="component" value="Unassembled WGS sequence"/>
</dbReference>
<keyword evidence="4" id="KW-1185">Reference proteome</keyword>
<dbReference type="PANTHER" id="PTHR24153">
    <property type="entry name" value="ESPIN"/>
    <property type="match status" value="1"/>
</dbReference>
<reference evidence="3 4" key="1">
    <citation type="submission" date="2024-10" db="EMBL/GenBank/DDBJ databases">
        <title>Updated reference genomes for cyclostephanoid diatoms.</title>
        <authorList>
            <person name="Roberts W.R."/>
            <person name="Alverson A.J."/>
        </authorList>
    </citation>
    <scope>NUCLEOTIDE SEQUENCE [LARGE SCALE GENOMIC DNA]</scope>
    <source>
        <strain evidence="3 4">AJA276-08</strain>
    </source>
</reference>
<name>A0ABD3QT14_9STRA</name>
<keyword evidence="1" id="KW-0677">Repeat</keyword>
<evidence type="ECO:0000313" key="3">
    <source>
        <dbReference type="EMBL" id="KAL3803583.1"/>
    </source>
</evidence>
<evidence type="ECO:0000256" key="1">
    <source>
        <dbReference type="ARBA" id="ARBA00022737"/>
    </source>
</evidence>
<accession>A0ABD3QT14</accession>
<evidence type="ECO:0000256" key="2">
    <source>
        <dbReference type="ARBA" id="ARBA00023043"/>
    </source>
</evidence>
<dbReference type="EMBL" id="JALLAZ020000109">
    <property type="protein sequence ID" value="KAL3803583.1"/>
    <property type="molecule type" value="Genomic_DNA"/>
</dbReference>
<dbReference type="SUPFAM" id="SSF48403">
    <property type="entry name" value="Ankyrin repeat"/>
    <property type="match status" value="1"/>
</dbReference>
<evidence type="ECO:0008006" key="5">
    <source>
        <dbReference type="Google" id="ProtNLM"/>
    </source>
</evidence>
<keyword evidence="2" id="KW-0040">ANK repeat</keyword>